<dbReference type="SUPFAM" id="SSF57625">
    <property type="entry name" value="Invertebrate chitin-binding proteins"/>
    <property type="match status" value="1"/>
</dbReference>
<evidence type="ECO:0000256" key="6">
    <source>
        <dbReference type="RuleBase" id="RU000489"/>
    </source>
</evidence>
<feature type="signal peptide" evidence="8">
    <location>
        <begin position="1"/>
        <end position="18"/>
    </location>
</feature>
<reference evidence="11" key="1">
    <citation type="journal article" date="2023" name="Mol. Biol. Evol.">
        <title>Third-Generation Sequencing Reveals the Adaptive Role of the Epigenome in Three Deep-Sea Polychaetes.</title>
        <authorList>
            <person name="Perez M."/>
            <person name="Aroh O."/>
            <person name="Sun Y."/>
            <person name="Lan Y."/>
            <person name="Juniper S.K."/>
            <person name="Young C.R."/>
            <person name="Angers B."/>
            <person name="Qian P.Y."/>
        </authorList>
    </citation>
    <scope>NUCLEOTIDE SEQUENCE</scope>
    <source>
        <strain evidence="11">P08H-3</strain>
    </source>
</reference>
<dbReference type="InterPro" id="IPR001579">
    <property type="entry name" value="Glyco_hydro_18_chit_AS"/>
</dbReference>
<dbReference type="SUPFAM" id="SSF51445">
    <property type="entry name" value="(Trans)glycosidases"/>
    <property type="match status" value="1"/>
</dbReference>
<protein>
    <recommendedName>
        <fullName evidence="13">Chitinase</fullName>
    </recommendedName>
</protein>
<dbReference type="Pfam" id="PF01607">
    <property type="entry name" value="CBM_14"/>
    <property type="match status" value="1"/>
</dbReference>
<evidence type="ECO:0000313" key="11">
    <source>
        <dbReference type="EMBL" id="KAK2151688.1"/>
    </source>
</evidence>
<dbReference type="SMART" id="SM00494">
    <property type="entry name" value="ChtBD2"/>
    <property type="match status" value="1"/>
</dbReference>
<evidence type="ECO:0000256" key="2">
    <source>
        <dbReference type="ARBA" id="ARBA00022669"/>
    </source>
</evidence>
<evidence type="ECO:0000256" key="7">
    <source>
        <dbReference type="SAM" id="MobiDB-lite"/>
    </source>
</evidence>
<keyword evidence="3 6" id="KW-0378">Hydrolase</keyword>
<dbReference type="GO" id="GO:0005975">
    <property type="term" value="P:carbohydrate metabolic process"/>
    <property type="evidence" value="ECO:0007669"/>
    <property type="project" value="InterPro"/>
</dbReference>
<organism evidence="11 12">
    <name type="scientific">Paralvinella palmiformis</name>
    <dbReference type="NCBI Taxonomy" id="53620"/>
    <lineage>
        <taxon>Eukaryota</taxon>
        <taxon>Metazoa</taxon>
        <taxon>Spiralia</taxon>
        <taxon>Lophotrochozoa</taxon>
        <taxon>Annelida</taxon>
        <taxon>Polychaeta</taxon>
        <taxon>Sedentaria</taxon>
        <taxon>Canalipalpata</taxon>
        <taxon>Terebellida</taxon>
        <taxon>Terebelliformia</taxon>
        <taxon>Alvinellidae</taxon>
        <taxon>Paralvinella</taxon>
    </lineage>
</organism>
<sequence>MNYLIILSVITVTHVTLALPVNDVELTLRVKRDVNTNDHYRVVCYYVNWSQYRVGAGRYRVQDIDPNLCTHIMYAFAKIQGNDLSIYEYNDVTMYSQLQDLKKVNPSLRTLLSVGGATSFQAFRVVASSVNNRAEFARNVVKYVRQYGFDGIDIDWEFPTGGDRSAFTELIKKWVVEKYLSLRFPSKKLLLGIPTYGRTFTLCSTSHHKVRDCSRGVGLPGPYTKSAGILAYNEICQNIKAGWTKVRDTIQQYPYAYNGDQWINFVRDQSLGGVMFWDLSMDDFAGRCNDGKHPLISVASSLIDKPNYTGLTSTPTQSTRTSTATTSSITPSTTSSQSTTMLSTRQSTTQRSISTSTAPSSTPSVTRTSTSTGPSKSTPSPPQVTTTLKTTTKPTTATRQPTTRSPTTRITERPKPTRQTSTITTRNKVSTTGTLSPTTTTTFKVSPPTGTSSRPQITTTTTPMIQTPKLTQSSTVRTILPTTTRYTAGADPLLPVTCPDLFSFLEDPYSCSVFYRCVWGRPVRFYCPRGTYFNLKLPGCDWPWAVKRSCPSGGS</sequence>
<evidence type="ECO:0000259" key="10">
    <source>
        <dbReference type="PROSITE" id="PS51910"/>
    </source>
</evidence>
<keyword evidence="12" id="KW-1185">Reference proteome</keyword>
<dbReference type="SUPFAM" id="SSF54556">
    <property type="entry name" value="Chitinase insertion domain"/>
    <property type="match status" value="1"/>
</dbReference>
<evidence type="ECO:0000256" key="5">
    <source>
        <dbReference type="ARBA" id="ARBA00023295"/>
    </source>
</evidence>
<gene>
    <name evidence="11" type="ORF">LSH36_354g00006</name>
</gene>
<dbReference type="Gene3D" id="3.10.50.10">
    <property type="match status" value="1"/>
</dbReference>
<evidence type="ECO:0000259" key="9">
    <source>
        <dbReference type="PROSITE" id="PS50940"/>
    </source>
</evidence>
<dbReference type="InterPro" id="IPR002557">
    <property type="entry name" value="Chitin-bd_dom"/>
</dbReference>
<feature type="compositionally biased region" description="Polar residues" evidence="7">
    <location>
        <begin position="417"/>
        <end position="427"/>
    </location>
</feature>
<feature type="chain" id="PRO_5042191505" description="Chitinase" evidence="8">
    <location>
        <begin position="19"/>
        <end position="555"/>
    </location>
</feature>
<feature type="region of interest" description="Disordered" evidence="7">
    <location>
        <begin position="306"/>
        <end position="459"/>
    </location>
</feature>
<accession>A0AAD9N174</accession>
<name>A0AAD9N174_9ANNE</name>
<feature type="domain" description="Chitin-binding type-2" evidence="9">
    <location>
        <begin position="495"/>
        <end position="552"/>
    </location>
</feature>
<keyword evidence="4" id="KW-1015">Disulfide bond</keyword>
<comment type="caution">
    <text evidence="11">The sequence shown here is derived from an EMBL/GenBank/DDBJ whole genome shotgun (WGS) entry which is preliminary data.</text>
</comment>
<feature type="compositionally biased region" description="Low complexity" evidence="7">
    <location>
        <begin position="311"/>
        <end position="378"/>
    </location>
</feature>
<proteinExistence type="inferred from homology"/>
<dbReference type="InterPro" id="IPR011583">
    <property type="entry name" value="Chitinase_II/V-like_cat"/>
</dbReference>
<dbReference type="FunFam" id="3.10.50.10:FF:000001">
    <property type="entry name" value="Chitinase 3-like 1"/>
    <property type="match status" value="1"/>
</dbReference>
<dbReference type="GO" id="GO:0005576">
    <property type="term" value="C:extracellular region"/>
    <property type="evidence" value="ECO:0007669"/>
    <property type="project" value="InterPro"/>
</dbReference>
<dbReference type="GO" id="GO:0008061">
    <property type="term" value="F:chitin binding"/>
    <property type="evidence" value="ECO:0007669"/>
    <property type="project" value="UniProtKB-KW"/>
</dbReference>
<comment type="similarity">
    <text evidence="1">Belongs to the glycosyl hydrolase 18 family. Chitinase class II subfamily.</text>
</comment>
<keyword evidence="8" id="KW-0732">Signal</keyword>
<dbReference type="AlphaFoldDB" id="A0AAD9N174"/>
<dbReference type="InterPro" id="IPR029070">
    <property type="entry name" value="Chitinase_insertion_sf"/>
</dbReference>
<keyword evidence="2" id="KW-0147">Chitin-binding</keyword>
<dbReference type="Proteomes" id="UP001208570">
    <property type="component" value="Unassembled WGS sequence"/>
</dbReference>
<feature type="compositionally biased region" description="Low complexity" evidence="7">
    <location>
        <begin position="428"/>
        <end position="459"/>
    </location>
</feature>
<evidence type="ECO:0000256" key="4">
    <source>
        <dbReference type="ARBA" id="ARBA00023157"/>
    </source>
</evidence>
<dbReference type="GO" id="GO:0004568">
    <property type="term" value="F:chitinase activity"/>
    <property type="evidence" value="ECO:0007669"/>
    <property type="project" value="UniProtKB-ARBA"/>
</dbReference>
<evidence type="ECO:0000256" key="3">
    <source>
        <dbReference type="ARBA" id="ARBA00022801"/>
    </source>
</evidence>
<dbReference type="Pfam" id="PF00704">
    <property type="entry name" value="Glyco_hydro_18"/>
    <property type="match status" value="1"/>
</dbReference>
<evidence type="ECO:0000313" key="12">
    <source>
        <dbReference type="Proteomes" id="UP001208570"/>
    </source>
</evidence>
<dbReference type="PROSITE" id="PS50940">
    <property type="entry name" value="CHIT_BIND_II"/>
    <property type="match status" value="1"/>
</dbReference>
<dbReference type="PANTHER" id="PTHR11177:SF390">
    <property type="entry name" value="CHITINASE 11"/>
    <property type="match status" value="1"/>
</dbReference>
<dbReference type="InterPro" id="IPR001223">
    <property type="entry name" value="Glyco_hydro18_cat"/>
</dbReference>
<dbReference type="PROSITE" id="PS01095">
    <property type="entry name" value="GH18_1"/>
    <property type="match status" value="1"/>
</dbReference>
<dbReference type="InterPro" id="IPR017853">
    <property type="entry name" value="GH"/>
</dbReference>
<evidence type="ECO:0000256" key="1">
    <source>
        <dbReference type="ARBA" id="ARBA00009121"/>
    </source>
</evidence>
<dbReference type="EMBL" id="JAODUP010000354">
    <property type="protein sequence ID" value="KAK2151688.1"/>
    <property type="molecule type" value="Genomic_DNA"/>
</dbReference>
<dbReference type="PROSITE" id="PS51910">
    <property type="entry name" value="GH18_2"/>
    <property type="match status" value="1"/>
</dbReference>
<evidence type="ECO:0008006" key="13">
    <source>
        <dbReference type="Google" id="ProtNLM"/>
    </source>
</evidence>
<feature type="compositionally biased region" description="Low complexity" evidence="7">
    <location>
        <begin position="385"/>
        <end position="409"/>
    </location>
</feature>
<dbReference type="SMART" id="SM00636">
    <property type="entry name" value="Glyco_18"/>
    <property type="match status" value="1"/>
</dbReference>
<dbReference type="Gene3D" id="3.20.20.80">
    <property type="entry name" value="Glycosidases"/>
    <property type="match status" value="2"/>
</dbReference>
<dbReference type="InterPro" id="IPR036508">
    <property type="entry name" value="Chitin-bd_dom_sf"/>
</dbReference>
<dbReference type="PANTHER" id="PTHR11177">
    <property type="entry name" value="CHITINASE"/>
    <property type="match status" value="1"/>
</dbReference>
<keyword evidence="5 6" id="KW-0326">Glycosidase</keyword>
<dbReference type="Gene3D" id="2.170.140.10">
    <property type="entry name" value="Chitin binding domain"/>
    <property type="match status" value="1"/>
</dbReference>
<dbReference type="InterPro" id="IPR050314">
    <property type="entry name" value="Glycosyl_Hydrlase_18"/>
</dbReference>
<feature type="domain" description="GH18" evidence="10">
    <location>
        <begin position="40"/>
        <end position="306"/>
    </location>
</feature>
<dbReference type="GO" id="GO:0006032">
    <property type="term" value="P:chitin catabolic process"/>
    <property type="evidence" value="ECO:0007669"/>
    <property type="project" value="TreeGrafter"/>
</dbReference>
<evidence type="ECO:0000256" key="8">
    <source>
        <dbReference type="SAM" id="SignalP"/>
    </source>
</evidence>